<dbReference type="PROSITE" id="PS00028">
    <property type="entry name" value="ZINC_FINGER_C2H2_1"/>
    <property type="match status" value="9"/>
</dbReference>
<organism evidence="13 14">
    <name type="scientific">Synaphobranchus kaupii</name>
    <name type="common">Kaup's arrowtooth eel</name>
    <dbReference type="NCBI Taxonomy" id="118154"/>
    <lineage>
        <taxon>Eukaryota</taxon>
        <taxon>Metazoa</taxon>
        <taxon>Chordata</taxon>
        <taxon>Craniata</taxon>
        <taxon>Vertebrata</taxon>
        <taxon>Euteleostomi</taxon>
        <taxon>Actinopterygii</taxon>
        <taxon>Neopterygii</taxon>
        <taxon>Teleostei</taxon>
        <taxon>Anguilliformes</taxon>
        <taxon>Synaphobranchidae</taxon>
        <taxon>Synaphobranchus</taxon>
    </lineage>
</organism>
<dbReference type="OrthoDB" id="10050330at2759"/>
<evidence type="ECO:0000256" key="11">
    <source>
        <dbReference type="SAM" id="MobiDB-lite"/>
    </source>
</evidence>
<dbReference type="Proteomes" id="UP001152622">
    <property type="component" value="Unassembled WGS sequence"/>
</dbReference>
<dbReference type="EMBL" id="JAINUF010000025">
    <property type="protein sequence ID" value="KAJ8332564.1"/>
    <property type="molecule type" value="Genomic_DNA"/>
</dbReference>
<feature type="domain" description="C2H2-type" evidence="12">
    <location>
        <begin position="342"/>
        <end position="369"/>
    </location>
</feature>
<evidence type="ECO:0000256" key="9">
    <source>
        <dbReference type="ARBA" id="ARBA00023242"/>
    </source>
</evidence>
<feature type="compositionally biased region" description="Low complexity" evidence="11">
    <location>
        <begin position="329"/>
        <end position="340"/>
    </location>
</feature>
<dbReference type="GO" id="GO:0005634">
    <property type="term" value="C:nucleus"/>
    <property type="evidence" value="ECO:0007669"/>
    <property type="project" value="UniProtKB-SubCell"/>
</dbReference>
<dbReference type="FunFam" id="3.30.160.60:FF:002343">
    <property type="entry name" value="Zinc finger protein 33A"/>
    <property type="match status" value="2"/>
</dbReference>
<dbReference type="InterPro" id="IPR050717">
    <property type="entry name" value="C2H2-ZF_Transcription_Reg"/>
</dbReference>
<evidence type="ECO:0000256" key="1">
    <source>
        <dbReference type="ARBA" id="ARBA00004123"/>
    </source>
</evidence>
<accession>A0A9Q1IAK5</accession>
<dbReference type="SMART" id="SM00355">
    <property type="entry name" value="ZnF_C2H2"/>
    <property type="match status" value="9"/>
</dbReference>
<evidence type="ECO:0000259" key="12">
    <source>
        <dbReference type="PROSITE" id="PS50157"/>
    </source>
</evidence>
<dbReference type="GO" id="GO:0000981">
    <property type="term" value="F:DNA-binding transcription factor activity, RNA polymerase II-specific"/>
    <property type="evidence" value="ECO:0007669"/>
    <property type="project" value="TreeGrafter"/>
</dbReference>
<dbReference type="FunFam" id="3.30.160.60:FF:000012">
    <property type="entry name" value="RB-associated KRAB zinc finger protein-like"/>
    <property type="match status" value="1"/>
</dbReference>
<evidence type="ECO:0000256" key="5">
    <source>
        <dbReference type="ARBA" id="ARBA00022771"/>
    </source>
</evidence>
<gene>
    <name evidence="13" type="ORF">SKAU_G00423530</name>
</gene>
<feature type="region of interest" description="Disordered" evidence="11">
    <location>
        <begin position="301"/>
        <end position="340"/>
    </location>
</feature>
<comment type="similarity">
    <text evidence="2">Belongs to the krueppel C2H2-type zinc-finger protein family.</text>
</comment>
<feature type="domain" description="C2H2-type" evidence="12">
    <location>
        <begin position="510"/>
        <end position="537"/>
    </location>
</feature>
<evidence type="ECO:0000256" key="3">
    <source>
        <dbReference type="ARBA" id="ARBA00022723"/>
    </source>
</evidence>
<feature type="domain" description="C2H2-type" evidence="12">
    <location>
        <begin position="538"/>
        <end position="565"/>
    </location>
</feature>
<dbReference type="FunFam" id="3.30.160.60:FF:002063">
    <property type="entry name" value="RB associated KRAB zinc finger"/>
    <property type="match status" value="1"/>
</dbReference>
<dbReference type="PANTHER" id="PTHR14196">
    <property type="entry name" value="ODD-SKIPPED - RELATED"/>
    <property type="match status" value="1"/>
</dbReference>
<dbReference type="Gene3D" id="3.30.160.60">
    <property type="entry name" value="Classic Zinc Finger"/>
    <property type="match status" value="9"/>
</dbReference>
<protein>
    <recommendedName>
        <fullName evidence="12">C2H2-type domain-containing protein</fullName>
    </recommendedName>
</protein>
<comment type="subcellular location">
    <subcellularLocation>
        <location evidence="1">Nucleus</location>
    </subcellularLocation>
</comment>
<evidence type="ECO:0000256" key="2">
    <source>
        <dbReference type="ARBA" id="ARBA00006991"/>
    </source>
</evidence>
<dbReference type="FunFam" id="3.30.160.60:FF:000358">
    <property type="entry name" value="zinc finger protein 24"/>
    <property type="match status" value="4"/>
</dbReference>
<feature type="domain" description="C2H2-type" evidence="12">
    <location>
        <begin position="370"/>
        <end position="397"/>
    </location>
</feature>
<keyword evidence="4" id="KW-0677">Repeat</keyword>
<keyword evidence="5 10" id="KW-0863">Zinc-finger</keyword>
<comment type="caution">
    <text evidence="13">The sequence shown here is derived from an EMBL/GenBank/DDBJ whole genome shotgun (WGS) entry which is preliminary data.</text>
</comment>
<feature type="domain" description="C2H2-type" evidence="12">
    <location>
        <begin position="566"/>
        <end position="593"/>
    </location>
</feature>
<feature type="domain" description="C2H2-type" evidence="12">
    <location>
        <begin position="454"/>
        <end position="481"/>
    </location>
</feature>
<keyword evidence="3" id="KW-0479">Metal-binding</keyword>
<feature type="domain" description="C2H2-type" evidence="12">
    <location>
        <begin position="398"/>
        <end position="425"/>
    </location>
</feature>
<dbReference type="InterPro" id="IPR036236">
    <property type="entry name" value="Znf_C2H2_sf"/>
</dbReference>
<sequence length="594" mass="67628">MDECELSSMSRPPFTGVVDSTSLTITNSQSDYMSDFTLLSSTTSGKEIKTESVMDSTYYTGVETRSNLNRCEDMEESIEKKTGCLMNQEVKDVLINMKQEDEEGGERQSVKMEREHGARDEVRLWKKEEIKKDEQEEYGLTQQVTQTVKCEKNEGKSEDGQQEGEELSTLATSCLVNQPRVLIRRLEMADYSLPVQIAPLSIASKRGQGMRSPWKLHELSPQRRNGSLWQEGHVVTRKRRTVGQLDRPLKVRPSSSDKEISTEASFISPAIPPRNQNTGNRKEVNLHPHIEKIHPEEYSRALNSGGKGAEKQLPPSSTHQHPTPPKTLPTPTTSHTGTPGTHICSQCGKGFPTPYKLKRHKQTHTGERPHKCSQCGKYFTRLGNLNVHQRSHTGERPYKCSQCGKSFNYLSDLKIHQRSHTGERPHKCSQCGKCFTRLSSLKIHQRTHIDERPYKCSLCGKSFNYLTDLKIHQQSHTSKRPHKCSQCGKCFTRLGNLKVHQRSHTGERPHKCSQCGKCFTRLGNLNIHQRAHTGERLYKCSQCGKSFGYLTGLKRHLEYHTGEHPYKCSQCGKCFTRLSSLNRHQRTHTCVRPY</sequence>
<keyword evidence="14" id="KW-1185">Reference proteome</keyword>
<dbReference type="FunFam" id="3.30.160.60:FF:000096">
    <property type="entry name" value="Zinc finger and BTB domain-containing protein 18 isoform 1"/>
    <property type="match status" value="1"/>
</dbReference>
<dbReference type="PANTHER" id="PTHR14196:SF12">
    <property type="entry name" value="ZINC FINGER PROTEIN 208-LIKE"/>
    <property type="match status" value="1"/>
</dbReference>
<reference evidence="13" key="1">
    <citation type="journal article" date="2023" name="Science">
        <title>Genome structures resolve the early diversification of teleost fishes.</title>
        <authorList>
            <person name="Parey E."/>
            <person name="Louis A."/>
            <person name="Montfort J."/>
            <person name="Bouchez O."/>
            <person name="Roques C."/>
            <person name="Iampietro C."/>
            <person name="Lluch J."/>
            <person name="Castinel A."/>
            <person name="Donnadieu C."/>
            <person name="Desvignes T."/>
            <person name="Floi Bucao C."/>
            <person name="Jouanno E."/>
            <person name="Wen M."/>
            <person name="Mejri S."/>
            <person name="Dirks R."/>
            <person name="Jansen H."/>
            <person name="Henkel C."/>
            <person name="Chen W.J."/>
            <person name="Zahm M."/>
            <person name="Cabau C."/>
            <person name="Klopp C."/>
            <person name="Thompson A.W."/>
            <person name="Robinson-Rechavi M."/>
            <person name="Braasch I."/>
            <person name="Lecointre G."/>
            <person name="Bobe J."/>
            <person name="Postlethwait J.H."/>
            <person name="Berthelot C."/>
            <person name="Roest Crollius H."/>
            <person name="Guiguen Y."/>
        </authorList>
    </citation>
    <scope>NUCLEOTIDE SEQUENCE</scope>
    <source>
        <strain evidence="13">WJC10195</strain>
    </source>
</reference>
<keyword evidence="8" id="KW-0804">Transcription</keyword>
<keyword evidence="7" id="KW-0805">Transcription regulation</keyword>
<dbReference type="SUPFAM" id="SSF57667">
    <property type="entry name" value="beta-beta-alpha zinc fingers"/>
    <property type="match status" value="5"/>
</dbReference>
<dbReference type="PROSITE" id="PS50157">
    <property type="entry name" value="ZINC_FINGER_C2H2_2"/>
    <property type="match status" value="9"/>
</dbReference>
<evidence type="ECO:0000313" key="13">
    <source>
        <dbReference type="EMBL" id="KAJ8332564.1"/>
    </source>
</evidence>
<name>A0A9Q1IAK5_SYNKA</name>
<evidence type="ECO:0000256" key="7">
    <source>
        <dbReference type="ARBA" id="ARBA00023015"/>
    </source>
</evidence>
<dbReference type="Pfam" id="PF00096">
    <property type="entry name" value="zf-C2H2"/>
    <property type="match status" value="9"/>
</dbReference>
<evidence type="ECO:0000256" key="10">
    <source>
        <dbReference type="PROSITE-ProRule" id="PRU00042"/>
    </source>
</evidence>
<feature type="domain" description="C2H2-type" evidence="12">
    <location>
        <begin position="482"/>
        <end position="509"/>
    </location>
</feature>
<keyword evidence="9" id="KW-0539">Nucleus</keyword>
<dbReference type="GO" id="GO:0008270">
    <property type="term" value="F:zinc ion binding"/>
    <property type="evidence" value="ECO:0007669"/>
    <property type="project" value="UniProtKB-KW"/>
</dbReference>
<keyword evidence="6" id="KW-0862">Zinc</keyword>
<dbReference type="GO" id="GO:0000977">
    <property type="term" value="F:RNA polymerase II transcription regulatory region sequence-specific DNA binding"/>
    <property type="evidence" value="ECO:0007669"/>
    <property type="project" value="TreeGrafter"/>
</dbReference>
<dbReference type="AlphaFoldDB" id="A0A9Q1IAK5"/>
<evidence type="ECO:0000256" key="6">
    <source>
        <dbReference type="ARBA" id="ARBA00022833"/>
    </source>
</evidence>
<proteinExistence type="inferred from homology"/>
<dbReference type="InterPro" id="IPR013087">
    <property type="entry name" value="Znf_C2H2_type"/>
</dbReference>
<evidence type="ECO:0000256" key="8">
    <source>
        <dbReference type="ARBA" id="ARBA00023163"/>
    </source>
</evidence>
<evidence type="ECO:0000313" key="14">
    <source>
        <dbReference type="Proteomes" id="UP001152622"/>
    </source>
</evidence>
<feature type="domain" description="C2H2-type" evidence="12">
    <location>
        <begin position="426"/>
        <end position="453"/>
    </location>
</feature>
<evidence type="ECO:0000256" key="4">
    <source>
        <dbReference type="ARBA" id="ARBA00022737"/>
    </source>
</evidence>